<name>A0A7W3TK57_9GAMM</name>
<accession>A0A7W3TK57</accession>
<keyword evidence="5 10" id="KW-0479">Metal-binding</keyword>
<dbReference type="SUPFAM" id="SSF55486">
    <property type="entry name" value="Metalloproteases ('zincins'), catalytic domain"/>
    <property type="match status" value="1"/>
</dbReference>
<evidence type="ECO:0000256" key="8">
    <source>
        <dbReference type="ARBA" id="ARBA00023049"/>
    </source>
</evidence>
<feature type="binding site" evidence="10">
    <location>
        <position position="341"/>
    </location>
    <ligand>
        <name>Zn(2+)</name>
        <dbReference type="ChEBI" id="CHEBI:29105"/>
        <note>catalytic</note>
    </ligand>
</feature>
<dbReference type="InterPro" id="IPR027268">
    <property type="entry name" value="Peptidase_M4/M1_CTD_sf"/>
</dbReference>
<dbReference type="PRINTS" id="PR00756">
    <property type="entry name" value="ALADIPTASE"/>
</dbReference>
<dbReference type="InterPro" id="IPR014782">
    <property type="entry name" value="Peptidase_M1_dom"/>
</dbReference>
<comment type="cofactor">
    <cofactor evidence="10 12">
        <name>Zn(2+)</name>
        <dbReference type="ChEBI" id="CHEBI:29105"/>
    </cofactor>
    <text evidence="10 12">Binds 1 zinc ion per subunit.</text>
</comment>
<feature type="binding site" evidence="10">
    <location>
        <position position="360"/>
    </location>
    <ligand>
        <name>Zn(2+)</name>
        <dbReference type="ChEBI" id="CHEBI:29105"/>
        <note>catalytic</note>
    </ligand>
</feature>
<dbReference type="PANTHER" id="PTHR11533:SF174">
    <property type="entry name" value="PUROMYCIN-SENSITIVE AMINOPEPTIDASE-RELATED"/>
    <property type="match status" value="1"/>
</dbReference>
<proteinExistence type="inferred from homology"/>
<dbReference type="GO" id="GO:0006508">
    <property type="term" value="P:proteolysis"/>
    <property type="evidence" value="ECO:0007669"/>
    <property type="project" value="UniProtKB-KW"/>
</dbReference>
<dbReference type="FunFam" id="1.10.390.10:FF:000006">
    <property type="entry name" value="Puromycin-sensitive aminopeptidase"/>
    <property type="match status" value="1"/>
</dbReference>
<evidence type="ECO:0000256" key="1">
    <source>
        <dbReference type="ARBA" id="ARBA00000098"/>
    </source>
</evidence>
<dbReference type="InterPro" id="IPR034016">
    <property type="entry name" value="M1_APN-typ"/>
</dbReference>
<dbReference type="Pfam" id="PF11838">
    <property type="entry name" value="ERAP1_C"/>
    <property type="match status" value="1"/>
</dbReference>
<dbReference type="EMBL" id="JACHTF010000003">
    <property type="protein sequence ID" value="MBB1059845.1"/>
    <property type="molecule type" value="Genomic_DNA"/>
</dbReference>
<dbReference type="Pfam" id="PF17900">
    <property type="entry name" value="Peptidase_M1_N"/>
    <property type="match status" value="1"/>
</dbReference>
<dbReference type="InterPro" id="IPR042097">
    <property type="entry name" value="Aminopeptidase_N-like_N_sf"/>
</dbReference>
<organism evidence="17 18">
    <name type="scientific">Marilutibacter spongiae</name>
    <dbReference type="NCBI Taxonomy" id="2025720"/>
    <lineage>
        <taxon>Bacteria</taxon>
        <taxon>Pseudomonadati</taxon>
        <taxon>Pseudomonadota</taxon>
        <taxon>Gammaproteobacteria</taxon>
        <taxon>Lysobacterales</taxon>
        <taxon>Lysobacteraceae</taxon>
        <taxon>Marilutibacter</taxon>
    </lineage>
</organism>
<feature type="domain" description="ERAP1-like C-terminal" evidence="15">
    <location>
        <begin position="557"/>
        <end position="864"/>
    </location>
</feature>
<feature type="binding site" evidence="10">
    <location>
        <position position="337"/>
    </location>
    <ligand>
        <name>Zn(2+)</name>
        <dbReference type="ChEBI" id="CHEBI:29105"/>
        <note>catalytic</note>
    </ligand>
</feature>
<sequence>MRRTLACAISLVLATAATLPAIAAPTEARTPAPPVADATTQLPREVRPLHYDIEIVPHADSLSFDGQVSIRLEVLESTDRITFNALGLRFASASLAAPDGRAAPGDVLVDAAAQTATVRFAEALSPGQYTLALSYEGKIGTQANGLFAIDYETPDGARRALFTQFENSDARRFVPSWDEPNHKATFGLTAVVPADQMAVSNMPVVEDQALGDGTRRVRFDTSPKMSTYLLFFSLGQFDRATVEADGVEIGVVTQAGKAAQARFALESSADVLREYNQYFGVPYPLPKLDNVASPGRSRFFSAMENWGAIFTFEYALLEDPVIATQDTRQGIFTTAAHEIAHQWFGDLVTMSWWDDLWLNEGFASWMEGRTTEKLHPEWNTALSAVEVREHAMTRDAVATTHPVVQHVETVEQASQAFDAITYSKGEAVIRMLEAYVGSDAWREGVRAYIRTHAHGNTVSDDLWRAIEASAGKPVTRIAHDFTLQPGVPLLRVESIQCRDGGSTVELRQAEFTRDRPDKTPLAWQVPVIARIVGHPDVRGLVVDGEATLRLPGCGPLVLNAGQSGYYRSLLGADGFAALAGAFGTLEPIDQLGVMNDTWALGMAGLQPASNYLDLVAALPADADPTLWRDVTGNLDALDDYYRGDEAGQARFRAFARSTLAPVFARVGWEAAEREAAPLTLLRTALIGALGRMDDPAILAEVRRRYQASRSDPGALPAELRLTVLGLVARNADAATWDALHAQARTETSALVRDQDYLLLARVRDDALARRAIAMAMTDEPGATNSATMLSIAAAEHPDLVFDHAATHLDTVDAFVDSSSRARFYPSLGAASRDPAMIGKLEAFARAHIAEGSRRATETAIVGIRQRQDVIDKRLPDISDWLQRHAP</sequence>
<evidence type="ECO:0000256" key="3">
    <source>
        <dbReference type="ARBA" id="ARBA00022438"/>
    </source>
</evidence>
<dbReference type="GO" id="GO:0016020">
    <property type="term" value="C:membrane"/>
    <property type="evidence" value="ECO:0007669"/>
    <property type="project" value="TreeGrafter"/>
</dbReference>
<dbReference type="Gene3D" id="1.25.50.20">
    <property type="match status" value="1"/>
</dbReference>
<dbReference type="PANTHER" id="PTHR11533">
    <property type="entry name" value="PROTEASE M1 ZINC METALLOPROTEASE"/>
    <property type="match status" value="1"/>
</dbReference>
<feature type="domain" description="Peptidase M1 membrane alanine aminopeptidase" evidence="14">
    <location>
        <begin position="263"/>
        <end position="480"/>
    </location>
</feature>
<dbReference type="SUPFAM" id="SSF63737">
    <property type="entry name" value="Leukotriene A4 hydrolase N-terminal domain"/>
    <property type="match status" value="1"/>
</dbReference>
<dbReference type="GO" id="GO:0043171">
    <property type="term" value="P:peptide catabolic process"/>
    <property type="evidence" value="ECO:0007669"/>
    <property type="project" value="TreeGrafter"/>
</dbReference>
<evidence type="ECO:0000256" key="4">
    <source>
        <dbReference type="ARBA" id="ARBA00022670"/>
    </source>
</evidence>
<keyword evidence="3 12" id="KW-0031">Aminopeptidase</keyword>
<evidence type="ECO:0000256" key="9">
    <source>
        <dbReference type="PIRSR" id="PIRSR634016-1"/>
    </source>
</evidence>
<evidence type="ECO:0000256" key="6">
    <source>
        <dbReference type="ARBA" id="ARBA00022801"/>
    </source>
</evidence>
<evidence type="ECO:0000313" key="17">
    <source>
        <dbReference type="EMBL" id="MBB1059845.1"/>
    </source>
</evidence>
<feature type="signal peptide" evidence="13">
    <location>
        <begin position="1"/>
        <end position="23"/>
    </location>
</feature>
<comment type="catalytic activity">
    <reaction evidence="1">
        <text>Release of an N-terminal amino acid, Xaa-|-Yaa- from a peptide, amide or arylamide. Xaa is preferably Ala, but may be most amino acids including Pro (slow action). When a terminal hydrophobic residue is followed by a prolyl residue, the two may be released as an intact Xaa-Pro dipeptide.</text>
        <dbReference type="EC" id="3.4.11.2"/>
    </reaction>
</comment>
<dbReference type="Proteomes" id="UP000523196">
    <property type="component" value="Unassembled WGS sequence"/>
</dbReference>
<dbReference type="Gene3D" id="2.60.40.1730">
    <property type="entry name" value="tricorn interacting facor f3 domain"/>
    <property type="match status" value="1"/>
</dbReference>
<evidence type="ECO:0000256" key="5">
    <source>
        <dbReference type="ARBA" id="ARBA00022723"/>
    </source>
</evidence>
<dbReference type="GO" id="GO:0070006">
    <property type="term" value="F:metalloaminopeptidase activity"/>
    <property type="evidence" value="ECO:0007669"/>
    <property type="project" value="TreeGrafter"/>
</dbReference>
<dbReference type="InterPro" id="IPR045357">
    <property type="entry name" value="Aminopeptidase_N-like_N"/>
</dbReference>
<evidence type="ECO:0000256" key="7">
    <source>
        <dbReference type="ARBA" id="ARBA00022833"/>
    </source>
</evidence>
<keyword evidence="18" id="KW-1185">Reference proteome</keyword>
<dbReference type="AlphaFoldDB" id="A0A7W3TK57"/>
<gene>
    <name evidence="17" type="ORF">H4F98_04585</name>
</gene>
<evidence type="ECO:0000256" key="13">
    <source>
        <dbReference type="SAM" id="SignalP"/>
    </source>
</evidence>
<comment type="caution">
    <text evidence="17">The sequence shown here is derived from an EMBL/GenBank/DDBJ whole genome shotgun (WGS) entry which is preliminary data.</text>
</comment>
<keyword evidence="6 12" id="KW-0378">Hydrolase</keyword>
<dbReference type="GO" id="GO:0016285">
    <property type="term" value="F:alanyl aminopeptidase activity"/>
    <property type="evidence" value="ECO:0007669"/>
    <property type="project" value="UniProtKB-EC"/>
</dbReference>
<dbReference type="InterPro" id="IPR024571">
    <property type="entry name" value="ERAP1-like_C_dom"/>
</dbReference>
<evidence type="ECO:0000313" key="18">
    <source>
        <dbReference type="Proteomes" id="UP000523196"/>
    </source>
</evidence>
<dbReference type="GO" id="GO:0005615">
    <property type="term" value="C:extracellular space"/>
    <property type="evidence" value="ECO:0007669"/>
    <property type="project" value="TreeGrafter"/>
</dbReference>
<dbReference type="GO" id="GO:0042277">
    <property type="term" value="F:peptide binding"/>
    <property type="evidence" value="ECO:0007669"/>
    <property type="project" value="TreeGrafter"/>
</dbReference>
<reference evidence="17 18" key="1">
    <citation type="submission" date="2020-08" db="EMBL/GenBank/DDBJ databases">
        <authorList>
            <person name="Xu S."/>
            <person name="Li A."/>
        </authorList>
    </citation>
    <scope>NUCLEOTIDE SEQUENCE [LARGE SCALE GENOMIC DNA]</scope>
    <source>
        <strain evidence="17 18">119BY6-57</strain>
    </source>
</reference>
<dbReference type="CDD" id="cd09601">
    <property type="entry name" value="M1_APN-Q_like"/>
    <property type="match status" value="1"/>
</dbReference>
<evidence type="ECO:0000256" key="11">
    <source>
        <dbReference type="PIRSR" id="PIRSR634016-4"/>
    </source>
</evidence>
<keyword evidence="8 12" id="KW-0482">Metalloprotease</keyword>
<comment type="similarity">
    <text evidence="2 12">Belongs to the peptidase M1 family.</text>
</comment>
<evidence type="ECO:0000259" key="14">
    <source>
        <dbReference type="Pfam" id="PF01433"/>
    </source>
</evidence>
<evidence type="ECO:0000259" key="15">
    <source>
        <dbReference type="Pfam" id="PF11838"/>
    </source>
</evidence>
<keyword evidence="4 12" id="KW-0645">Protease</keyword>
<dbReference type="RefSeq" id="WP_182685445.1">
    <property type="nucleotide sequence ID" value="NZ_JACHTF010000003.1"/>
</dbReference>
<keyword evidence="7 10" id="KW-0862">Zinc</keyword>
<dbReference type="EC" id="3.4.11.-" evidence="12"/>
<evidence type="ECO:0000256" key="12">
    <source>
        <dbReference type="RuleBase" id="RU364040"/>
    </source>
</evidence>
<protein>
    <recommendedName>
        <fullName evidence="12">Aminopeptidase</fullName>
        <ecNumber evidence="12">3.4.11.-</ecNumber>
    </recommendedName>
</protein>
<feature type="site" description="Transition state stabilizer" evidence="11">
    <location>
        <position position="422"/>
    </location>
</feature>
<dbReference type="InterPro" id="IPR001930">
    <property type="entry name" value="Peptidase_M1"/>
</dbReference>
<dbReference type="GO" id="GO:0005737">
    <property type="term" value="C:cytoplasm"/>
    <property type="evidence" value="ECO:0007669"/>
    <property type="project" value="TreeGrafter"/>
</dbReference>
<feature type="active site" description="Proton acceptor" evidence="9">
    <location>
        <position position="338"/>
    </location>
</feature>
<dbReference type="Pfam" id="PF01433">
    <property type="entry name" value="Peptidase_M1"/>
    <property type="match status" value="1"/>
</dbReference>
<dbReference type="InterPro" id="IPR050344">
    <property type="entry name" value="Peptidase_M1_aminopeptidases"/>
</dbReference>
<evidence type="ECO:0000256" key="10">
    <source>
        <dbReference type="PIRSR" id="PIRSR634016-3"/>
    </source>
</evidence>
<feature type="chain" id="PRO_5031478537" description="Aminopeptidase" evidence="13">
    <location>
        <begin position="24"/>
        <end position="886"/>
    </location>
</feature>
<dbReference type="GO" id="GO:0008270">
    <property type="term" value="F:zinc ion binding"/>
    <property type="evidence" value="ECO:0007669"/>
    <property type="project" value="UniProtKB-UniRule"/>
</dbReference>
<feature type="domain" description="Aminopeptidase N-like N-terminal" evidence="16">
    <location>
        <begin position="48"/>
        <end position="229"/>
    </location>
</feature>
<evidence type="ECO:0000259" key="16">
    <source>
        <dbReference type="Pfam" id="PF17900"/>
    </source>
</evidence>
<dbReference type="Gene3D" id="1.10.390.10">
    <property type="entry name" value="Neutral Protease Domain 2"/>
    <property type="match status" value="1"/>
</dbReference>
<evidence type="ECO:0000256" key="2">
    <source>
        <dbReference type="ARBA" id="ARBA00010136"/>
    </source>
</evidence>
<keyword evidence="13" id="KW-0732">Signal</keyword>